<dbReference type="Proteomes" id="UP001633002">
    <property type="component" value="Unassembled WGS sequence"/>
</dbReference>
<name>A0ABD3I281_9MARC</name>
<organism evidence="2 3">
    <name type="scientific">Riccia sorocarpa</name>
    <dbReference type="NCBI Taxonomy" id="122646"/>
    <lineage>
        <taxon>Eukaryota</taxon>
        <taxon>Viridiplantae</taxon>
        <taxon>Streptophyta</taxon>
        <taxon>Embryophyta</taxon>
        <taxon>Marchantiophyta</taxon>
        <taxon>Marchantiopsida</taxon>
        <taxon>Marchantiidae</taxon>
        <taxon>Marchantiales</taxon>
        <taxon>Ricciaceae</taxon>
        <taxon>Riccia</taxon>
    </lineage>
</organism>
<keyword evidence="1" id="KW-1133">Transmembrane helix</keyword>
<sequence length="106" mass="11889">MEQVRKMGSKASLETSRKITRSILLQPKHLIAVYPLFGMLTIALGLAGVTAVRQLTISPTVIVDKNKRASEILPEMVDPEGTHKKGKQFAERSPLYLISKDYMRHN</sequence>
<evidence type="ECO:0000313" key="3">
    <source>
        <dbReference type="Proteomes" id="UP001633002"/>
    </source>
</evidence>
<proteinExistence type="predicted"/>
<keyword evidence="3" id="KW-1185">Reference proteome</keyword>
<protein>
    <submittedName>
        <fullName evidence="2">Uncharacterized protein</fullName>
    </submittedName>
</protein>
<comment type="caution">
    <text evidence="2">The sequence shown here is derived from an EMBL/GenBank/DDBJ whole genome shotgun (WGS) entry which is preliminary data.</text>
</comment>
<dbReference type="InterPro" id="IPR010530">
    <property type="entry name" value="B12D"/>
</dbReference>
<dbReference type="PANTHER" id="PTHR33919:SF1">
    <property type="entry name" value="OS09G0127700 PROTEIN"/>
    <property type="match status" value="1"/>
</dbReference>
<keyword evidence="1" id="KW-0812">Transmembrane</keyword>
<dbReference type="PANTHER" id="PTHR33919">
    <property type="entry name" value="OS09G0127700 PROTEIN"/>
    <property type="match status" value="1"/>
</dbReference>
<dbReference type="Pfam" id="PF06522">
    <property type="entry name" value="B12D"/>
    <property type="match status" value="1"/>
</dbReference>
<evidence type="ECO:0000256" key="1">
    <source>
        <dbReference type="SAM" id="Phobius"/>
    </source>
</evidence>
<dbReference type="EMBL" id="JBJQOH010000002">
    <property type="protein sequence ID" value="KAL3697688.1"/>
    <property type="molecule type" value="Genomic_DNA"/>
</dbReference>
<reference evidence="2 3" key="1">
    <citation type="submission" date="2024-09" db="EMBL/GenBank/DDBJ databases">
        <title>Chromosome-scale assembly of Riccia sorocarpa.</title>
        <authorList>
            <person name="Paukszto L."/>
        </authorList>
    </citation>
    <scope>NUCLEOTIDE SEQUENCE [LARGE SCALE GENOMIC DNA]</scope>
    <source>
        <strain evidence="2">LP-2024</strain>
        <tissue evidence="2">Aerial parts of the thallus</tissue>
    </source>
</reference>
<keyword evidence="1" id="KW-0472">Membrane</keyword>
<dbReference type="AlphaFoldDB" id="A0ABD3I281"/>
<feature type="transmembrane region" description="Helical" evidence="1">
    <location>
        <begin position="31"/>
        <end position="52"/>
    </location>
</feature>
<accession>A0ABD3I281</accession>
<evidence type="ECO:0000313" key="2">
    <source>
        <dbReference type="EMBL" id="KAL3697688.1"/>
    </source>
</evidence>
<gene>
    <name evidence="2" type="ORF">R1sor_011764</name>
</gene>